<reference evidence="2" key="2">
    <citation type="submission" date="2017-06" db="EMBL/GenBank/DDBJ databases">
        <title>The pomegranate genome and the genomics of punicalagin biosynthesis.</title>
        <authorList>
            <person name="Xu C."/>
        </authorList>
    </citation>
    <scope>NUCLEOTIDE SEQUENCE [LARGE SCALE GENOMIC DNA]</scope>
    <source>
        <tissue evidence="2">Fresh leaf</tissue>
    </source>
</reference>
<evidence type="ECO:0000256" key="1">
    <source>
        <dbReference type="SAM" id="MobiDB-lite"/>
    </source>
</evidence>
<evidence type="ECO:0000313" key="5">
    <source>
        <dbReference type="Proteomes" id="UP000233551"/>
    </source>
</evidence>
<dbReference type="Proteomes" id="UP000233551">
    <property type="component" value="Unassembled WGS sequence"/>
</dbReference>
<feature type="region of interest" description="Disordered" evidence="1">
    <location>
        <begin position="28"/>
        <end position="80"/>
    </location>
</feature>
<organism evidence="2 4">
    <name type="scientific">Punica granatum</name>
    <name type="common">Pomegranate</name>
    <dbReference type="NCBI Taxonomy" id="22663"/>
    <lineage>
        <taxon>Eukaryota</taxon>
        <taxon>Viridiplantae</taxon>
        <taxon>Streptophyta</taxon>
        <taxon>Embryophyta</taxon>
        <taxon>Tracheophyta</taxon>
        <taxon>Spermatophyta</taxon>
        <taxon>Magnoliopsida</taxon>
        <taxon>eudicotyledons</taxon>
        <taxon>Gunneridae</taxon>
        <taxon>Pentapetalae</taxon>
        <taxon>rosids</taxon>
        <taxon>malvids</taxon>
        <taxon>Myrtales</taxon>
        <taxon>Lythraceae</taxon>
        <taxon>Punica</taxon>
    </lineage>
</organism>
<accession>A0A218WIF1</accession>
<comment type="caution">
    <text evidence="2">The sequence shown here is derived from an EMBL/GenBank/DDBJ whole genome shotgun (WGS) entry which is preliminary data.</text>
</comment>
<protein>
    <submittedName>
        <fullName evidence="2">Uncharacterized protein</fullName>
    </submittedName>
</protein>
<dbReference type="AlphaFoldDB" id="A0A218WIF1"/>
<dbReference type="EMBL" id="MTKT01004322">
    <property type="protein sequence ID" value="OWM71792.1"/>
    <property type="molecule type" value="Genomic_DNA"/>
</dbReference>
<feature type="compositionally biased region" description="Polar residues" evidence="1">
    <location>
        <begin position="65"/>
        <end position="75"/>
    </location>
</feature>
<gene>
    <name evidence="2" type="ORF">CDL15_Pgr023271</name>
    <name evidence="3" type="ORF">CRG98_030659</name>
</gene>
<evidence type="ECO:0000313" key="4">
    <source>
        <dbReference type="Proteomes" id="UP000197138"/>
    </source>
</evidence>
<dbReference type="Proteomes" id="UP000197138">
    <property type="component" value="Unassembled WGS sequence"/>
</dbReference>
<keyword evidence="5" id="KW-1185">Reference proteome</keyword>
<dbReference type="EMBL" id="PGOL01002306">
    <property type="protein sequence ID" value="PKI48961.1"/>
    <property type="molecule type" value="Genomic_DNA"/>
</dbReference>
<reference evidence="3 5" key="3">
    <citation type="submission" date="2017-11" db="EMBL/GenBank/DDBJ databases">
        <title>De-novo sequencing of pomegranate (Punica granatum L.) genome.</title>
        <authorList>
            <person name="Akparov Z."/>
            <person name="Amiraslanov A."/>
            <person name="Hajiyeva S."/>
            <person name="Abbasov M."/>
            <person name="Kaur K."/>
            <person name="Hamwieh A."/>
            <person name="Solovyev V."/>
            <person name="Salamov A."/>
            <person name="Braich B."/>
            <person name="Kosarev P."/>
            <person name="Mahmoud A."/>
            <person name="Hajiyev E."/>
            <person name="Babayeva S."/>
            <person name="Izzatullayeva V."/>
            <person name="Mammadov A."/>
            <person name="Mammadov A."/>
            <person name="Sharifova S."/>
            <person name="Ojaghi J."/>
            <person name="Eynullazada K."/>
            <person name="Bayramov B."/>
            <person name="Abdulazimova A."/>
            <person name="Shahmuradov I."/>
        </authorList>
    </citation>
    <scope>NUCLEOTIDE SEQUENCE [LARGE SCALE GENOMIC DNA]</scope>
    <source>
        <strain evidence="3">AG2017</strain>
        <strain evidence="5">cv. AG2017</strain>
        <tissue evidence="3">Leaf</tissue>
    </source>
</reference>
<reference evidence="4" key="1">
    <citation type="journal article" date="2017" name="Plant J.">
        <title>The pomegranate (Punica granatum L.) genome and the genomics of punicalagin biosynthesis.</title>
        <authorList>
            <person name="Qin G."/>
            <person name="Xu C."/>
            <person name="Ming R."/>
            <person name="Tang H."/>
            <person name="Guyot R."/>
            <person name="Kramer E.M."/>
            <person name="Hu Y."/>
            <person name="Yi X."/>
            <person name="Qi Y."/>
            <person name="Xu X."/>
            <person name="Gao Z."/>
            <person name="Pan H."/>
            <person name="Jian J."/>
            <person name="Tian Y."/>
            <person name="Yue Z."/>
            <person name="Xu Y."/>
        </authorList>
    </citation>
    <scope>NUCLEOTIDE SEQUENCE [LARGE SCALE GENOMIC DNA]</scope>
    <source>
        <strain evidence="4">cv. Dabenzi</strain>
    </source>
</reference>
<sequence length="144" mass="16300">MPPTNQHSRGNISPAHSGHTTIHLTNEKFCPSLRHSRRTQRLDHPRQADDANDPAFAQSCDKLQATPTAAPSLQSPDPMLSAPFQRPALFPNTDLRFCISCTFLSVSTPFWPTDFPHEDFRPRPGTLFITRQSETNRRAWGHEQ</sequence>
<name>A0A218WIF1_PUNGR</name>
<evidence type="ECO:0000313" key="2">
    <source>
        <dbReference type="EMBL" id="OWM71792.1"/>
    </source>
</evidence>
<proteinExistence type="predicted"/>
<evidence type="ECO:0000313" key="3">
    <source>
        <dbReference type="EMBL" id="PKI48961.1"/>
    </source>
</evidence>
<feature type="compositionally biased region" description="Basic and acidic residues" evidence="1">
    <location>
        <begin position="40"/>
        <end position="49"/>
    </location>
</feature>